<evidence type="ECO:0008006" key="7">
    <source>
        <dbReference type="Google" id="ProtNLM"/>
    </source>
</evidence>
<protein>
    <recommendedName>
        <fullName evidence="7">Cuticle protein</fullName>
    </recommendedName>
</protein>
<dbReference type="PANTHER" id="PTHR12236:SF95">
    <property type="entry name" value="CUTICULAR PROTEIN 76BD, ISOFORM C-RELATED"/>
    <property type="match status" value="1"/>
</dbReference>
<dbReference type="PROSITE" id="PS51155">
    <property type="entry name" value="CHIT_BIND_RR_2"/>
    <property type="match status" value="1"/>
</dbReference>
<dbReference type="InterPro" id="IPR000618">
    <property type="entry name" value="Insect_cuticle"/>
</dbReference>
<gene>
    <name evidence="5" type="ORF">O3G_MSEX009585</name>
</gene>
<name>A0A921ZE88_MANSE</name>
<organism evidence="5 6">
    <name type="scientific">Manduca sexta</name>
    <name type="common">Tobacco hawkmoth</name>
    <name type="synonym">Tobacco hornworm</name>
    <dbReference type="NCBI Taxonomy" id="7130"/>
    <lineage>
        <taxon>Eukaryota</taxon>
        <taxon>Metazoa</taxon>
        <taxon>Ecdysozoa</taxon>
        <taxon>Arthropoda</taxon>
        <taxon>Hexapoda</taxon>
        <taxon>Insecta</taxon>
        <taxon>Pterygota</taxon>
        <taxon>Neoptera</taxon>
        <taxon>Endopterygota</taxon>
        <taxon>Lepidoptera</taxon>
        <taxon>Glossata</taxon>
        <taxon>Ditrysia</taxon>
        <taxon>Bombycoidea</taxon>
        <taxon>Sphingidae</taxon>
        <taxon>Sphinginae</taxon>
        <taxon>Sphingini</taxon>
        <taxon>Manduca</taxon>
    </lineage>
</organism>
<dbReference type="GO" id="GO:0031012">
    <property type="term" value="C:extracellular matrix"/>
    <property type="evidence" value="ECO:0007669"/>
    <property type="project" value="TreeGrafter"/>
</dbReference>
<keyword evidence="1 3" id="KW-0193">Cuticle</keyword>
<dbReference type="EMBL" id="JH668506">
    <property type="protein sequence ID" value="KAG6456209.1"/>
    <property type="molecule type" value="Genomic_DNA"/>
</dbReference>
<feature type="chain" id="PRO_5038324491" description="Cuticle protein" evidence="4">
    <location>
        <begin position="22"/>
        <end position="322"/>
    </location>
</feature>
<dbReference type="GO" id="GO:0005615">
    <property type="term" value="C:extracellular space"/>
    <property type="evidence" value="ECO:0007669"/>
    <property type="project" value="TreeGrafter"/>
</dbReference>
<keyword evidence="2 4" id="KW-0732">Signal</keyword>
<dbReference type="AlphaFoldDB" id="A0A921ZE88"/>
<evidence type="ECO:0000256" key="4">
    <source>
        <dbReference type="SAM" id="SignalP"/>
    </source>
</evidence>
<accession>A0A921ZE88</accession>
<dbReference type="Pfam" id="PF00379">
    <property type="entry name" value="Chitin_bind_4"/>
    <property type="match status" value="1"/>
</dbReference>
<reference evidence="5" key="2">
    <citation type="submission" date="2020-12" db="EMBL/GenBank/DDBJ databases">
        <authorList>
            <person name="Kanost M."/>
        </authorList>
    </citation>
    <scope>NUCLEOTIDE SEQUENCE</scope>
</reference>
<dbReference type="InterPro" id="IPR031311">
    <property type="entry name" value="CHIT_BIND_RR_consensus"/>
</dbReference>
<evidence type="ECO:0000256" key="2">
    <source>
        <dbReference type="ARBA" id="ARBA00022729"/>
    </source>
</evidence>
<comment type="caution">
    <text evidence="5">The sequence shown here is derived from an EMBL/GenBank/DDBJ whole genome shotgun (WGS) entry which is preliminary data.</text>
</comment>
<dbReference type="Proteomes" id="UP000791440">
    <property type="component" value="Unassembled WGS sequence"/>
</dbReference>
<proteinExistence type="predicted"/>
<reference evidence="5" key="1">
    <citation type="journal article" date="2016" name="Insect Biochem. Mol. Biol.">
        <title>Multifaceted biological insights from a draft genome sequence of the tobacco hornworm moth, Manduca sexta.</title>
        <authorList>
            <person name="Kanost M.R."/>
            <person name="Arrese E.L."/>
            <person name="Cao X."/>
            <person name="Chen Y.R."/>
            <person name="Chellapilla S."/>
            <person name="Goldsmith M.R."/>
            <person name="Grosse-Wilde E."/>
            <person name="Heckel D.G."/>
            <person name="Herndon N."/>
            <person name="Jiang H."/>
            <person name="Papanicolaou A."/>
            <person name="Qu J."/>
            <person name="Soulages J.L."/>
            <person name="Vogel H."/>
            <person name="Walters J."/>
            <person name="Waterhouse R.M."/>
            <person name="Ahn S.J."/>
            <person name="Almeida F.C."/>
            <person name="An C."/>
            <person name="Aqrawi P."/>
            <person name="Bretschneider A."/>
            <person name="Bryant W.B."/>
            <person name="Bucks S."/>
            <person name="Chao H."/>
            <person name="Chevignon G."/>
            <person name="Christen J.M."/>
            <person name="Clarke D.F."/>
            <person name="Dittmer N.T."/>
            <person name="Ferguson L.C.F."/>
            <person name="Garavelou S."/>
            <person name="Gordon K.H.J."/>
            <person name="Gunaratna R.T."/>
            <person name="Han Y."/>
            <person name="Hauser F."/>
            <person name="He Y."/>
            <person name="Heidel-Fischer H."/>
            <person name="Hirsh A."/>
            <person name="Hu Y."/>
            <person name="Jiang H."/>
            <person name="Kalra D."/>
            <person name="Klinner C."/>
            <person name="Konig C."/>
            <person name="Kovar C."/>
            <person name="Kroll A.R."/>
            <person name="Kuwar S.S."/>
            <person name="Lee S.L."/>
            <person name="Lehman R."/>
            <person name="Li K."/>
            <person name="Li Z."/>
            <person name="Liang H."/>
            <person name="Lovelace S."/>
            <person name="Lu Z."/>
            <person name="Mansfield J.H."/>
            <person name="McCulloch K.J."/>
            <person name="Mathew T."/>
            <person name="Morton B."/>
            <person name="Muzny D.M."/>
            <person name="Neunemann D."/>
            <person name="Ongeri F."/>
            <person name="Pauchet Y."/>
            <person name="Pu L.L."/>
            <person name="Pyrousis I."/>
            <person name="Rao X.J."/>
            <person name="Redding A."/>
            <person name="Roesel C."/>
            <person name="Sanchez-Gracia A."/>
            <person name="Schaack S."/>
            <person name="Shukla A."/>
            <person name="Tetreau G."/>
            <person name="Wang Y."/>
            <person name="Xiong G.H."/>
            <person name="Traut W."/>
            <person name="Walsh T.K."/>
            <person name="Worley K.C."/>
            <person name="Wu D."/>
            <person name="Wu W."/>
            <person name="Wu Y.Q."/>
            <person name="Zhang X."/>
            <person name="Zou Z."/>
            <person name="Zucker H."/>
            <person name="Briscoe A.D."/>
            <person name="Burmester T."/>
            <person name="Clem R.J."/>
            <person name="Feyereisen R."/>
            <person name="Grimmelikhuijzen C.J.P."/>
            <person name="Hamodrakas S.J."/>
            <person name="Hansson B.S."/>
            <person name="Huguet E."/>
            <person name="Jermiin L.S."/>
            <person name="Lan Q."/>
            <person name="Lehman H.K."/>
            <person name="Lorenzen M."/>
            <person name="Merzendorfer H."/>
            <person name="Michalopoulos I."/>
            <person name="Morton D.B."/>
            <person name="Muthukrishnan S."/>
            <person name="Oakeshott J.G."/>
            <person name="Palmer W."/>
            <person name="Park Y."/>
            <person name="Passarelli A.L."/>
            <person name="Rozas J."/>
            <person name="Schwartz L.M."/>
            <person name="Smith W."/>
            <person name="Southgate A."/>
            <person name="Vilcinskas A."/>
            <person name="Vogt R."/>
            <person name="Wang P."/>
            <person name="Werren J."/>
            <person name="Yu X.Q."/>
            <person name="Zhou J.J."/>
            <person name="Brown S.J."/>
            <person name="Scherer S.E."/>
            <person name="Richards S."/>
            <person name="Blissard G.W."/>
        </authorList>
    </citation>
    <scope>NUCLEOTIDE SEQUENCE</scope>
</reference>
<evidence type="ECO:0000313" key="5">
    <source>
        <dbReference type="EMBL" id="KAG6456209.1"/>
    </source>
</evidence>
<keyword evidence="6" id="KW-1185">Reference proteome</keyword>
<dbReference type="PANTHER" id="PTHR12236">
    <property type="entry name" value="STRUCTURAL CONTITUENT OF CUTICLE"/>
    <property type="match status" value="1"/>
</dbReference>
<dbReference type="InterPro" id="IPR051217">
    <property type="entry name" value="Insect_Cuticle_Struc_Prot"/>
</dbReference>
<evidence type="ECO:0000313" key="6">
    <source>
        <dbReference type="Proteomes" id="UP000791440"/>
    </source>
</evidence>
<dbReference type="GO" id="GO:0042302">
    <property type="term" value="F:structural constituent of cuticle"/>
    <property type="evidence" value="ECO:0007669"/>
    <property type="project" value="UniProtKB-UniRule"/>
</dbReference>
<evidence type="ECO:0000256" key="1">
    <source>
        <dbReference type="ARBA" id="ARBA00022460"/>
    </source>
</evidence>
<evidence type="ECO:0000256" key="3">
    <source>
        <dbReference type="PROSITE-ProRule" id="PRU00497"/>
    </source>
</evidence>
<sequence>MITCLLAFAAVALANPPAALSYIPIATVDRVSNPSYRFNYAVNDPSTGDNKAQWEARDGDVVHGAYSLVEPDGNVRLVEYTADPLRGFNAVVKRTGANIHSVSPVAPVIVKHGIAPIADITHGPIGHIASHANIGHSPIGHIASHANIGHSPIGHIASHANIGHGPIGHIAPLADIGHGPIGHIAPLTDIGHGPIGHVAQIADIGHGIGHIAPIVTGPAHVAPVAPVVEAAPVIDASPIHVPGPVITPVVPGPVITPVIETAPIIAPVPTLDVVPFLPYHAPSPWVTVSGTTYGGKGKIVRRWAVGPMSLAGKTVTIRTKHH</sequence>
<feature type="signal peptide" evidence="4">
    <location>
        <begin position="1"/>
        <end position="21"/>
    </location>
</feature>
<dbReference type="EMBL" id="JH668506">
    <property type="protein sequence ID" value="KAG6456210.1"/>
    <property type="molecule type" value="Genomic_DNA"/>
</dbReference>
<dbReference type="PROSITE" id="PS00233">
    <property type="entry name" value="CHIT_BIND_RR_1"/>
    <property type="match status" value="1"/>
</dbReference>